<name>A0A381SPB5_9ZZZZ</name>
<protein>
    <submittedName>
        <fullName evidence="1">Uncharacterized protein</fullName>
    </submittedName>
</protein>
<dbReference type="EMBL" id="UINC01003386">
    <property type="protein sequence ID" value="SVA05885.1"/>
    <property type="molecule type" value="Genomic_DNA"/>
</dbReference>
<sequence length="37" mass="4322">MTKLFRSFTYTIPLFFLASCSNIFELDSDVQARQALF</sequence>
<dbReference type="PROSITE" id="PS51257">
    <property type="entry name" value="PROKAR_LIPOPROTEIN"/>
    <property type="match status" value="1"/>
</dbReference>
<gene>
    <name evidence="1" type="ORF">METZ01_LOCUS58739</name>
</gene>
<feature type="non-terminal residue" evidence="1">
    <location>
        <position position="37"/>
    </location>
</feature>
<accession>A0A381SPB5</accession>
<reference evidence="1" key="1">
    <citation type="submission" date="2018-05" db="EMBL/GenBank/DDBJ databases">
        <authorList>
            <person name="Lanie J.A."/>
            <person name="Ng W.-L."/>
            <person name="Kazmierczak K.M."/>
            <person name="Andrzejewski T.M."/>
            <person name="Davidsen T.M."/>
            <person name="Wayne K.J."/>
            <person name="Tettelin H."/>
            <person name="Glass J.I."/>
            <person name="Rusch D."/>
            <person name="Podicherti R."/>
            <person name="Tsui H.-C.T."/>
            <person name="Winkler M.E."/>
        </authorList>
    </citation>
    <scope>NUCLEOTIDE SEQUENCE</scope>
</reference>
<dbReference type="AlphaFoldDB" id="A0A381SPB5"/>
<organism evidence="1">
    <name type="scientific">marine metagenome</name>
    <dbReference type="NCBI Taxonomy" id="408172"/>
    <lineage>
        <taxon>unclassified sequences</taxon>
        <taxon>metagenomes</taxon>
        <taxon>ecological metagenomes</taxon>
    </lineage>
</organism>
<evidence type="ECO:0000313" key="1">
    <source>
        <dbReference type="EMBL" id="SVA05885.1"/>
    </source>
</evidence>
<proteinExistence type="predicted"/>